<accession>A0A9D0YPT1</accession>
<comment type="subcellular location">
    <subcellularLocation>
        <location evidence="1">Bacterial flagellum basal body</location>
    </subcellularLocation>
    <subcellularLocation>
        <location evidence="2">Cell membrane</location>
        <topology evidence="2">Peripheral membrane protein</topology>
    </subcellularLocation>
</comment>
<evidence type="ECO:0000256" key="4">
    <source>
        <dbReference type="ARBA" id="ARBA00021898"/>
    </source>
</evidence>
<gene>
    <name evidence="12" type="ORF">EYH37_05515</name>
</gene>
<evidence type="ECO:0000256" key="2">
    <source>
        <dbReference type="ARBA" id="ARBA00004202"/>
    </source>
</evidence>
<dbReference type="Gene3D" id="3.40.1550.10">
    <property type="entry name" value="CheC-like"/>
    <property type="match status" value="1"/>
</dbReference>
<evidence type="ECO:0000313" key="13">
    <source>
        <dbReference type="Proteomes" id="UP000606463"/>
    </source>
</evidence>
<evidence type="ECO:0000256" key="3">
    <source>
        <dbReference type="ARBA" id="ARBA00011049"/>
    </source>
</evidence>
<keyword evidence="9" id="KW-0975">Bacterial flagellum</keyword>
<dbReference type="EMBL" id="DQVE01000056">
    <property type="protein sequence ID" value="HIP98796.1"/>
    <property type="molecule type" value="Genomic_DNA"/>
</dbReference>
<evidence type="ECO:0000256" key="6">
    <source>
        <dbReference type="ARBA" id="ARBA00022500"/>
    </source>
</evidence>
<dbReference type="Gene3D" id="2.30.330.10">
    <property type="entry name" value="SpoA-like"/>
    <property type="match status" value="1"/>
</dbReference>
<dbReference type="Pfam" id="PF01052">
    <property type="entry name" value="FliMN_C"/>
    <property type="match status" value="1"/>
</dbReference>
<evidence type="ECO:0000256" key="8">
    <source>
        <dbReference type="ARBA" id="ARBA00023136"/>
    </source>
</evidence>
<proteinExistence type="inferred from homology"/>
<evidence type="ECO:0000256" key="1">
    <source>
        <dbReference type="ARBA" id="ARBA00004117"/>
    </source>
</evidence>
<keyword evidence="7" id="KW-0283">Flagellar rotation</keyword>
<keyword evidence="8" id="KW-0472">Membrane</keyword>
<dbReference type="PANTHER" id="PTHR30034">
    <property type="entry name" value="FLAGELLAR MOTOR SWITCH PROTEIN FLIM"/>
    <property type="match status" value="1"/>
</dbReference>
<dbReference type="AlphaFoldDB" id="A0A9D0YPT1"/>
<dbReference type="InterPro" id="IPR001543">
    <property type="entry name" value="FliN-like_C"/>
</dbReference>
<evidence type="ECO:0000256" key="7">
    <source>
        <dbReference type="ARBA" id="ARBA00022779"/>
    </source>
</evidence>
<comment type="similarity">
    <text evidence="3">Belongs to the FliM family.</text>
</comment>
<comment type="caution">
    <text evidence="12">The sequence shown here is derived from an EMBL/GenBank/DDBJ whole genome shotgun (WGS) entry which is preliminary data.</text>
</comment>
<keyword evidence="5" id="KW-1003">Cell membrane</keyword>
<dbReference type="GO" id="GO:0050918">
    <property type="term" value="P:positive chemotaxis"/>
    <property type="evidence" value="ECO:0007669"/>
    <property type="project" value="TreeGrafter"/>
</dbReference>
<organism evidence="12 13">
    <name type="scientific">Aquifex aeolicus</name>
    <dbReference type="NCBI Taxonomy" id="63363"/>
    <lineage>
        <taxon>Bacteria</taxon>
        <taxon>Pseudomonadati</taxon>
        <taxon>Aquificota</taxon>
        <taxon>Aquificia</taxon>
        <taxon>Aquificales</taxon>
        <taxon>Aquificaceae</taxon>
        <taxon>Aquifex</taxon>
    </lineage>
</organism>
<sequence>MDKNIELSPEEIERIKRIYEEESKEDNKEGSGKISYKPFPFDQLERIDLSQLPLLEHTLKVFSHLLKGALIRIGLEVSKVEKGKTQLVKYRQYMEQIDDDMFFIAFRIKPLPSYGVLAFRTQFLFSLISILLGGEAGTPKVEKKVITSTEYKILEKVFSIILKTLEEQFSELYKVQIEIVDHDTDKSLSKFNLTDKKLLVAEFTLNFTEGNSETFYLMIDEETVEPIVHIFMGSAEEEEDYRKVIWKAVRTAEIPIKVVLHAPPKTLEKILDWKIGDTILLEEFANKPVRAYVEDTPLMEGYLGRHQGFYALMFLRWFSD</sequence>
<evidence type="ECO:0000313" key="12">
    <source>
        <dbReference type="EMBL" id="HIP98796.1"/>
    </source>
</evidence>
<feature type="domain" description="Flagellar motor switch protein FliN-like C-terminal" evidence="11">
    <location>
        <begin position="248"/>
        <end position="316"/>
    </location>
</feature>
<dbReference type="SUPFAM" id="SSF103039">
    <property type="entry name" value="CheC-like"/>
    <property type="match status" value="1"/>
</dbReference>
<dbReference type="SUPFAM" id="SSF101801">
    <property type="entry name" value="Surface presentation of antigens (SPOA)"/>
    <property type="match status" value="1"/>
</dbReference>
<evidence type="ECO:0000259" key="11">
    <source>
        <dbReference type="Pfam" id="PF01052"/>
    </source>
</evidence>
<evidence type="ECO:0000256" key="5">
    <source>
        <dbReference type="ARBA" id="ARBA00022475"/>
    </source>
</evidence>
<dbReference type="InterPro" id="IPR028976">
    <property type="entry name" value="CheC-like_sf"/>
</dbReference>
<dbReference type="Proteomes" id="UP000606463">
    <property type="component" value="Unassembled WGS sequence"/>
</dbReference>
<dbReference type="GO" id="GO:0071978">
    <property type="term" value="P:bacterial-type flagellum-dependent swarming motility"/>
    <property type="evidence" value="ECO:0007669"/>
    <property type="project" value="TreeGrafter"/>
</dbReference>
<evidence type="ECO:0000256" key="9">
    <source>
        <dbReference type="ARBA" id="ARBA00023143"/>
    </source>
</evidence>
<dbReference type="GO" id="GO:0003774">
    <property type="term" value="F:cytoskeletal motor activity"/>
    <property type="evidence" value="ECO:0007669"/>
    <property type="project" value="InterPro"/>
</dbReference>
<dbReference type="GO" id="GO:0009425">
    <property type="term" value="C:bacterial-type flagellum basal body"/>
    <property type="evidence" value="ECO:0007669"/>
    <property type="project" value="UniProtKB-SubCell"/>
</dbReference>
<dbReference type="GO" id="GO:0005886">
    <property type="term" value="C:plasma membrane"/>
    <property type="evidence" value="ECO:0007669"/>
    <property type="project" value="UniProtKB-SubCell"/>
</dbReference>
<name>A0A9D0YPT1_AQUAO</name>
<dbReference type="InterPro" id="IPR036429">
    <property type="entry name" value="SpoA-like_sf"/>
</dbReference>
<reference evidence="12" key="1">
    <citation type="journal article" date="2020" name="ISME J.">
        <title>Gammaproteobacteria mediating utilization of methyl-, sulfur- and petroleum organic compounds in deep ocean hydrothermal plumes.</title>
        <authorList>
            <person name="Zhou Z."/>
            <person name="Liu Y."/>
            <person name="Pan J."/>
            <person name="Cron B.R."/>
            <person name="Toner B.M."/>
            <person name="Anantharaman K."/>
            <person name="Breier J.A."/>
            <person name="Dick G.J."/>
            <person name="Li M."/>
        </authorList>
    </citation>
    <scope>NUCLEOTIDE SEQUENCE</scope>
    <source>
        <strain evidence="12">SZUA-1501</strain>
    </source>
</reference>
<keyword evidence="6" id="KW-0145">Chemotaxis</keyword>
<protein>
    <recommendedName>
        <fullName evidence="4">Flagellar motor switch protein FliM</fullName>
    </recommendedName>
</protein>
<dbReference type="InterPro" id="IPR001689">
    <property type="entry name" value="Flag_FliM"/>
</dbReference>
<dbReference type="Pfam" id="PF02154">
    <property type="entry name" value="FliM"/>
    <property type="match status" value="1"/>
</dbReference>
<dbReference type="PANTHER" id="PTHR30034:SF6">
    <property type="entry name" value="YOP PROTEINS TRANSLOCATION PROTEIN Q"/>
    <property type="match status" value="1"/>
</dbReference>
<comment type="function">
    <text evidence="10">FliM is one of three proteins (FliG, FliN, FliM) that forms the rotor-mounted switch complex (C ring), located at the base of the basal body. This complex interacts with the CheY and CheZ chemotaxis proteins, in addition to contacting components of the motor that determine the direction of flagellar rotation.</text>
</comment>
<evidence type="ECO:0000256" key="10">
    <source>
        <dbReference type="ARBA" id="ARBA00025044"/>
    </source>
</evidence>